<dbReference type="Pfam" id="PF05016">
    <property type="entry name" value="ParE_toxin"/>
    <property type="match status" value="1"/>
</dbReference>
<evidence type="ECO:0000313" key="3">
    <source>
        <dbReference type="EMBL" id="QPS80690.1"/>
    </source>
</evidence>
<dbReference type="KEGG" id="dla:I6G47_27530"/>
<dbReference type="NCBIfam" id="TIGR02385">
    <property type="entry name" value="RelE_StbE"/>
    <property type="match status" value="1"/>
</dbReference>
<keyword evidence="2" id="KW-1277">Toxin-antitoxin system</keyword>
<evidence type="ECO:0000256" key="2">
    <source>
        <dbReference type="ARBA" id="ARBA00022649"/>
    </source>
</evidence>
<protein>
    <submittedName>
        <fullName evidence="3">Type II toxin-antitoxin system mRNA interferase toxin, RelE/StbE family</fullName>
    </submittedName>
</protein>
<dbReference type="EMBL" id="CP065748">
    <property type="protein sequence ID" value="QPS80690.1"/>
    <property type="molecule type" value="Genomic_DNA"/>
</dbReference>
<gene>
    <name evidence="3" type="ORF">I6G47_27530</name>
</gene>
<proteinExistence type="inferred from homology"/>
<dbReference type="Proteomes" id="UP000595064">
    <property type="component" value="Chromosome"/>
</dbReference>
<sequence length="93" mass="10622">MKVIWTPQAQQDRADIWDYIATDNPRAALRMDLLFSDAAARLAAYPKMGKTGRIAGTRELIPHESYRLVYEIEGTTVWVLALVHTARQWPPAR</sequence>
<accession>A0A7T2YRD5</accession>
<reference evidence="3 4" key="1">
    <citation type="submission" date="2020-12" db="EMBL/GenBank/DDBJ databases">
        <title>FDA dAtabase for Regulatory Grade micrObial Sequences (FDA-ARGOS): Supporting development and validation of Infectious Disease Dx tests.</title>
        <authorList>
            <person name="Sproer C."/>
            <person name="Gronow S."/>
            <person name="Severitt S."/>
            <person name="Schroder I."/>
            <person name="Tallon L."/>
            <person name="Sadzewicz L."/>
            <person name="Zhao X."/>
            <person name="Boylan J."/>
            <person name="Ott S."/>
            <person name="Bowen H."/>
            <person name="Vavikolanu K."/>
            <person name="Mehta A."/>
            <person name="Aluvathingal J."/>
            <person name="Nadendla S."/>
            <person name="Lowell S."/>
            <person name="Myers T."/>
            <person name="Yan Y."/>
            <person name="Sichtig H."/>
        </authorList>
    </citation>
    <scope>NUCLEOTIDE SEQUENCE [LARGE SCALE GENOMIC DNA]</scope>
    <source>
        <strain evidence="3 4">FDAARGOS_890</strain>
    </source>
</reference>
<keyword evidence="4" id="KW-1185">Reference proteome</keyword>
<dbReference type="PANTHER" id="PTHR33755">
    <property type="entry name" value="TOXIN PARE1-RELATED"/>
    <property type="match status" value="1"/>
</dbReference>
<dbReference type="Gene3D" id="3.30.2310.20">
    <property type="entry name" value="RelE-like"/>
    <property type="match status" value="1"/>
</dbReference>
<evidence type="ECO:0000256" key="1">
    <source>
        <dbReference type="ARBA" id="ARBA00006226"/>
    </source>
</evidence>
<dbReference type="PANTHER" id="PTHR33755:SF6">
    <property type="entry name" value="PLASMID STABILIZATION SYSTEM PROTEIN"/>
    <property type="match status" value="1"/>
</dbReference>
<evidence type="ECO:0000313" key="4">
    <source>
        <dbReference type="Proteomes" id="UP000595064"/>
    </source>
</evidence>
<dbReference type="InterPro" id="IPR035093">
    <property type="entry name" value="RelE/ParE_toxin_dom_sf"/>
</dbReference>
<name>A0A7T2YRD5_9BURK</name>
<dbReference type="InterPro" id="IPR051803">
    <property type="entry name" value="TA_system_RelE-like_toxin"/>
</dbReference>
<dbReference type="InterPro" id="IPR007712">
    <property type="entry name" value="RelE/ParE_toxin"/>
</dbReference>
<organism evidence="3 4">
    <name type="scientific">Delftia lacustris</name>
    <dbReference type="NCBI Taxonomy" id="558537"/>
    <lineage>
        <taxon>Bacteria</taxon>
        <taxon>Pseudomonadati</taxon>
        <taxon>Pseudomonadota</taxon>
        <taxon>Betaproteobacteria</taxon>
        <taxon>Burkholderiales</taxon>
        <taxon>Comamonadaceae</taxon>
        <taxon>Delftia</taxon>
    </lineage>
</organism>
<dbReference type="RefSeq" id="WP_034347583.1">
    <property type="nucleotide sequence ID" value="NZ_CP065748.1"/>
</dbReference>
<dbReference type="AlphaFoldDB" id="A0A7T2YRD5"/>
<comment type="similarity">
    <text evidence="1">Belongs to the RelE toxin family.</text>
</comment>